<feature type="region of interest" description="Disordered" evidence="1">
    <location>
        <begin position="143"/>
        <end position="173"/>
    </location>
</feature>
<dbReference type="EMBL" id="BKCJ011304997">
    <property type="protein sequence ID" value="GFD18075.1"/>
    <property type="molecule type" value="Genomic_DNA"/>
</dbReference>
<name>A0A699U4D9_TANCI</name>
<protein>
    <submittedName>
        <fullName evidence="2">Uncharacterized protein</fullName>
    </submittedName>
</protein>
<proteinExistence type="predicted"/>
<dbReference type="AlphaFoldDB" id="A0A699U4D9"/>
<feature type="non-terminal residue" evidence="2">
    <location>
        <position position="1"/>
    </location>
</feature>
<accession>A0A699U4D9</accession>
<comment type="caution">
    <text evidence="2">The sequence shown here is derived from an EMBL/GenBank/DDBJ whole genome shotgun (WGS) entry which is preliminary data.</text>
</comment>
<evidence type="ECO:0000313" key="2">
    <source>
        <dbReference type="EMBL" id="GFD18075.1"/>
    </source>
</evidence>
<organism evidence="2">
    <name type="scientific">Tanacetum cinerariifolium</name>
    <name type="common">Dalmatian daisy</name>
    <name type="synonym">Chrysanthemum cinerariifolium</name>
    <dbReference type="NCBI Taxonomy" id="118510"/>
    <lineage>
        <taxon>Eukaryota</taxon>
        <taxon>Viridiplantae</taxon>
        <taxon>Streptophyta</taxon>
        <taxon>Embryophyta</taxon>
        <taxon>Tracheophyta</taxon>
        <taxon>Spermatophyta</taxon>
        <taxon>Magnoliopsida</taxon>
        <taxon>eudicotyledons</taxon>
        <taxon>Gunneridae</taxon>
        <taxon>Pentapetalae</taxon>
        <taxon>asterids</taxon>
        <taxon>campanulids</taxon>
        <taxon>Asterales</taxon>
        <taxon>Asteraceae</taxon>
        <taxon>Asteroideae</taxon>
        <taxon>Anthemideae</taxon>
        <taxon>Anthemidinae</taxon>
        <taxon>Tanacetum</taxon>
    </lineage>
</organism>
<evidence type="ECO:0000256" key="1">
    <source>
        <dbReference type="SAM" id="MobiDB-lite"/>
    </source>
</evidence>
<reference evidence="2" key="1">
    <citation type="journal article" date="2019" name="Sci. Rep.">
        <title>Draft genome of Tanacetum cinerariifolium, the natural source of mosquito coil.</title>
        <authorList>
            <person name="Yamashiro T."/>
            <person name="Shiraishi A."/>
            <person name="Satake H."/>
            <person name="Nakayama K."/>
        </authorList>
    </citation>
    <scope>NUCLEOTIDE SEQUENCE</scope>
</reference>
<sequence>DVFETAVDVVERTAQAVDREVAGEHRPVSAKHRDDLAHDPAVVLNAPASTGQTEAGDFHHHVGLFGQIRHRCMPPCQAFGAAIRRQPGVVKNQRRVREVPRQQPGFRQVPPGRLQVETQAQVVQGRGRRACAVRCVRWRTTLARRARQSHPDDRARPARRPRWERRNAWRSAR</sequence>
<gene>
    <name evidence="2" type="ORF">Tci_890044</name>
</gene>